<accession>A0A177C3L5</accession>
<dbReference type="Proteomes" id="UP000077069">
    <property type="component" value="Unassembled WGS sequence"/>
</dbReference>
<reference evidence="2 3" key="1">
    <citation type="submission" date="2016-05" db="EMBL/GenBank/DDBJ databases">
        <title>Comparative analysis of secretome profiles of manganese(II)-oxidizing ascomycete fungi.</title>
        <authorList>
            <consortium name="DOE Joint Genome Institute"/>
            <person name="Zeiner C.A."/>
            <person name="Purvine S.O."/>
            <person name="Zink E.M."/>
            <person name="Wu S."/>
            <person name="Pasa-Tolic L."/>
            <person name="Chaput D.L."/>
            <person name="Haridas S."/>
            <person name="Grigoriev I.V."/>
            <person name="Santelli C.M."/>
            <person name="Hansel C.M."/>
        </authorList>
    </citation>
    <scope>NUCLEOTIDE SEQUENCE [LARGE SCALE GENOMIC DNA]</scope>
    <source>
        <strain evidence="2 3">AP3s5-JAC2a</strain>
    </source>
</reference>
<gene>
    <name evidence="2" type="ORF">CC84DRAFT_190551</name>
</gene>
<evidence type="ECO:0000256" key="1">
    <source>
        <dbReference type="SAM" id="MobiDB-lite"/>
    </source>
</evidence>
<dbReference type="AlphaFoldDB" id="A0A177C3L5"/>
<organism evidence="2 3">
    <name type="scientific">Paraphaeosphaeria sporulosa</name>
    <dbReference type="NCBI Taxonomy" id="1460663"/>
    <lineage>
        <taxon>Eukaryota</taxon>
        <taxon>Fungi</taxon>
        <taxon>Dikarya</taxon>
        <taxon>Ascomycota</taxon>
        <taxon>Pezizomycotina</taxon>
        <taxon>Dothideomycetes</taxon>
        <taxon>Pleosporomycetidae</taxon>
        <taxon>Pleosporales</taxon>
        <taxon>Massarineae</taxon>
        <taxon>Didymosphaeriaceae</taxon>
        <taxon>Paraphaeosphaeria</taxon>
    </lineage>
</organism>
<proteinExistence type="predicted"/>
<dbReference type="GeneID" id="28769018"/>
<dbReference type="InParanoid" id="A0A177C3L5"/>
<dbReference type="RefSeq" id="XP_018031743.1">
    <property type="nucleotide sequence ID" value="XM_018185532.1"/>
</dbReference>
<evidence type="ECO:0000313" key="2">
    <source>
        <dbReference type="EMBL" id="OAG01378.1"/>
    </source>
</evidence>
<protein>
    <submittedName>
        <fullName evidence="2">Uncharacterized protein</fullName>
    </submittedName>
</protein>
<keyword evidence="3" id="KW-1185">Reference proteome</keyword>
<evidence type="ECO:0000313" key="3">
    <source>
        <dbReference type="Proteomes" id="UP000077069"/>
    </source>
</evidence>
<feature type="region of interest" description="Disordered" evidence="1">
    <location>
        <begin position="119"/>
        <end position="139"/>
    </location>
</feature>
<name>A0A177C3L5_9PLEO</name>
<sequence>MPAAVVSPPSQRSEQLSTAGILDVVAARATPRATARPSTASGTKVLTVTLASRMRTLGREPFFPFGSWACLTREQLHSNACTGEEAGLCGMRFFHSPTHGRMAGDMAFRGHGAVVSRCDDHPTKPSPTAARRSGSVRPPHRKFPGFSTVLWIRWLSRTRWDI</sequence>
<dbReference type="EMBL" id="KV441557">
    <property type="protein sequence ID" value="OAG01378.1"/>
    <property type="molecule type" value="Genomic_DNA"/>
</dbReference>